<dbReference type="PROSITE" id="PS51007">
    <property type="entry name" value="CYTC"/>
    <property type="match status" value="2"/>
</dbReference>
<keyword evidence="7 8" id="KW-0408">Iron</keyword>
<evidence type="ECO:0000256" key="3">
    <source>
        <dbReference type="ARBA" id="ARBA00022617"/>
    </source>
</evidence>
<dbReference type="GO" id="GO:0016020">
    <property type="term" value="C:membrane"/>
    <property type="evidence" value="ECO:0007669"/>
    <property type="project" value="InterPro"/>
</dbReference>
<dbReference type="InterPro" id="IPR002372">
    <property type="entry name" value="PQQ_rpt_dom"/>
</dbReference>
<dbReference type="PANTHER" id="PTHR32303">
    <property type="entry name" value="QUINOPROTEIN ALCOHOL DEHYDROGENASE (CYTOCHROME C)"/>
    <property type="match status" value="1"/>
</dbReference>
<evidence type="ECO:0000256" key="5">
    <source>
        <dbReference type="ARBA" id="ARBA00022729"/>
    </source>
</evidence>
<dbReference type="EMBL" id="CP093313">
    <property type="protein sequence ID" value="UWZ82445.1"/>
    <property type="molecule type" value="Genomic_DNA"/>
</dbReference>
<dbReference type="GO" id="GO:0046872">
    <property type="term" value="F:metal ion binding"/>
    <property type="evidence" value="ECO:0007669"/>
    <property type="project" value="UniProtKB-KW"/>
</dbReference>
<evidence type="ECO:0000256" key="7">
    <source>
        <dbReference type="ARBA" id="ARBA00023004"/>
    </source>
</evidence>
<dbReference type="InterPro" id="IPR009056">
    <property type="entry name" value="Cyt_c-like_dom"/>
</dbReference>
<dbReference type="SUPFAM" id="SSF50998">
    <property type="entry name" value="Quinoprotein alcohol dehydrogenase-like"/>
    <property type="match status" value="1"/>
</dbReference>
<evidence type="ECO:0000313" key="11">
    <source>
        <dbReference type="Proteomes" id="UP001059380"/>
    </source>
</evidence>
<dbReference type="CDD" id="cd10280">
    <property type="entry name" value="PQQ_mGDH"/>
    <property type="match status" value="1"/>
</dbReference>
<feature type="domain" description="Cytochrome c" evidence="9">
    <location>
        <begin position="468"/>
        <end position="544"/>
    </location>
</feature>
<keyword evidence="11" id="KW-1185">Reference proteome</keyword>
<dbReference type="PANTHER" id="PTHR32303:SF4">
    <property type="entry name" value="QUINOPROTEIN GLUCOSE DEHYDROGENASE"/>
    <property type="match status" value="1"/>
</dbReference>
<dbReference type="GO" id="GO:0048038">
    <property type="term" value="F:quinone binding"/>
    <property type="evidence" value="ECO:0007669"/>
    <property type="project" value="InterPro"/>
</dbReference>
<evidence type="ECO:0000256" key="8">
    <source>
        <dbReference type="PROSITE-ProRule" id="PRU00433"/>
    </source>
</evidence>
<dbReference type="Proteomes" id="UP001059380">
    <property type="component" value="Chromosome"/>
</dbReference>
<dbReference type="InterPro" id="IPR018391">
    <property type="entry name" value="PQQ_b-propeller_rpt"/>
</dbReference>
<evidence type="ECO:0000256" key="1">
    <source>
        <dbReference type="ARBA" id="ARBA00001931"/>
    </source>
</evidence>
<evidence type="ECO:0000256" key="6">
    <source>
        <dbReference type="ARBA" id="ARBA00023002"/>
    </source>
</evidence>
<dbReference type="InterPro" id="IPR036909">
    <property type="entry name" value="Cyt_c-like_dom_sf"/>
</dbReference>
<dbReference type="GO" id="GO:0008876">
    <property type="term" value="F:quinoprotein glucose dehydrogenase activity"/>
    <property type="evidence" value="ECO:0007669"/>
    <property type="project" value="TreeGrafter"/>
</dbReference>
<dbReference type="GO" id="GO:0020037">
    <property type="term" value="F:heme binding"/>
    <property type="evidence" value="ECO:0007669"/>
    <property type="project" value="InterPro"/>
</dbReference>
<comment type="cofactor">
    <cofactor evidence="1">
        <name>pyrroloquinoline quinone</name>
        <dbReference type="ChEBI" id="CHEBI:58442"/>
    </cofactor>
</comment>
<dbReference type="KEGG" id="orp:MOP44_17930"/>
<dbReference type="Gene3D" id="1.10.760.10">
    <property type="entry name" value="Cytochrome c-like domain"/>
    <property type="match status" value="2"/>
</dbReference>
<protein>
    <submittedName>
        <fullName evidence="10">C-type cytochrome</fullName>
    </submittedName>
</protein>
<reference evidence="10" key="1">
    <citation type="submission" date="2021-04" db="EMBL/GenBank/DDBJ databases">
        <title>Phylogenetic analysis of Acidobacteriaceae.</title>
        <authorList>
            <person name="Qiu L."/>
            <person name="Zhang Q."/>
        </authorList>
    </citation>
    <scope>NUCLEOTIDE SEQUENCE</scope>
    <source>
        <strain evidence="10">DSM 25168</strain>
    </source>
</reference>
<dbReference type="RefSeq" id="WP_260791629.1">
    <property type="nucleotide sequence ID" value="NZ_CP093313.1"/>
</dbReference>
<accession>A0A9J7BMM4</accession>
<dbReference type="GO" id="GO:0009055">
    <property type="term" value="F:electron transfer activity"/>
    <property type="evidence" value="ECO:0007669"/>
    <property type="project" value="InterPro"/>
</dbReference>
<evidence type="ECO:0000259" key="9">
    <source>
        <dbReference type="PROSITE" id="PS51007"/>
    </source>
</evidence>
<keyword evidence="6" id="KW-0560">Oxidoreductase</keyword>
<name>A0A9J7BMM4_9BACT</name>
<dbReference type="InterPro" id="IPR011047">
    <property type="entry name" value="Quinoprotein_ADH-like_sf"/>
</dbReference>
<evidence type="ECO:0000256" key="4">
    <source>
        <dbReference type="ARBA" id="ARBA00022723"/>
    </source>
</evidence>
<dbReference type="Gene3D" id="2.140.10.10">
    <property type="entry name" value="Quinoprotein alcohol dehydrogenase-like superfamily"/>
    <property type="match status" value="2"/>
</dbReference>
<sequence length="785" mass="84711">MPARSATRSALAFLFVSGLVVHSSAQKSAGGNADWAAYNGGLNGDHYARLTQITRANVQKLRQAWVYDTGEPGGIQTNPLVVNGVLYGYTPTQKVIALDAATGKLKWKFDSGIKGNQPVRGLSLWSDGKERRLFAGVMNFLYCLDPGTGQPITSFGENGRIDLRKGLREPWQDQSIALTSPGVLYKDLIIVGGRDPETHPAPPGDIRAFDVHTGAVRWVFHTIPRPGETGYKTWPRDAYKTAGAANNWAGMTLDEKKGILFVPTGSAVMDFYGGDRLGDDLYANCLLALDAATGKLLWHFQGVHHDIWDRDFPTPPALFTMKKDGKAIEAVAQPTKQGWLYVLDRATGKPLFPVSEKAYPASTVPGEVAAKTQPLPEWPKPYARQQLTEDMLTTRTPEAHAWAVQQFREMQSAGQFVPFLAGGKETVVLPGFDGGAEWGGPAVDPVHNVIYINANEMAWLGGLQAAGKTNSAGEKIYADQCAVCHGVNRAGSPPDFPSLVDVTKRLPEEKIAATVQGGKGRMPGFPDVAGQRLKDLLDYLRTAPAQAEDKKEMQAGAHADDPEGAKVYARRCAMCHGENRQGNPPTFPPLADVGARLNAQQVTDLVHHGKGRMPAQPVQGSELAALLRYLNMSDAADAGSAVPEYTFAGYKKFLDSEGYPAIAPPWGTLSAIDLNTGNYLWKINLGEFPELVAKGMKDTGSENYGGPIVTETGVLFIGATNHDRKFRAFDSSNGKLLWETVLPYLGNATPATYTIDGKQYVVIGASGARDSKTPQGSAYVAFSLP</sequence>
<feature type="domain" description="Cytochrome c" evidence="9">
    <location>
        <begin position="559"/>
        <end position="634"/>
    </location>
</feature>
<keyword evidence="5" id="KW-0732">Signal</keyword>
<dbReference type="Pfam" id="PF01011">
    <property type="entry name" value="PQQ"/>
    <property type="match status" value="2"/>
</dbReference>
<proteinExistence type="inferred from homology"/>
<organism evidence="10 11">
    <name type="scientific">Occallatibacter riparius</name>
    <dbReference type="NCBI Taxonomy" id="1002689"/>
    <lineage>
        <taxon>Bacteria</taxon>
        <taxon>Pseudomonadati</taxon>
        <taxon>Acidobacteriota</taxon>
        <taxon>Terriglobia</taxon>
        <taxon>Terriglobales</taxon>
        <taxon>Acidobacteriaceae</taxon>
        <taxon>Occallatibacter</taxon>
    </lineage>
</organism>
<dbReference type="AlphaFoldDB" id="A0A9J7BMM4"/>
<dbReference type="SUPFAM" id="SSF46626">
    <property type="entry name" value="Cytochrome c"/>
    <property type="match status" value="2"/>
</dbReference>
<evidence type="ECO:0000313" key="10">
    <source>
        <dbReference type="EMBL" id="UWZ82445.1"/>
    </source>
</evidence>
<dbReference type="SMART" id="SM00564">
    <property type="entry name" value="PQQ"/>
    <property type="match status" value="5"/>
</dbReference>
<comment type="similarity">
    <text evidence="2">Belongs to the bacterial PQQ dehydrogenase family.</text>
</comment>
<gene>
    <name evidence="10" type="ORF">MOP44_17930</name>
</gene>
<dbReference type="InterPro" id="IPR017511">
    <property type="entry name" value="PQQ_mDH"/>
</dbReference>
<dbReference type="Pfam" id="PF13442">
    <property type="entry name" value="Cytochrome_CBB3"/>
    <property type="match status" value="1"/>
</dbReference>
<keyword evidence="3 8" id="KW-0349">Heme</keyword>
<evidence type="ECO:0000256" key="2">
    <source>
        <dbReference type="ARBA" id="ARBA00008156"/>
    </source>
</evidence>
<keyword evidence="4 8" id="KW-0479">Metal-binding</keyword>